<dbReference type="InterPro" id="IPR011789">
    <property type="entry name" value="CueR"/>
</dbReference>
<evidence type="ECO:0000256" key="4">
    <source>
        <dbReference type="ARBA" id="ARBA00023125"/>
    </source>
</evidence>
<gene>
    <name evidence="7" type="primary">cueR</name>
    <name evidence="7" type="ORF">C3942_11735</name>
</gene>
<dbReference type="GO" id="GO:0003700">
    <property type="term" value="F:DNA-binding transcription factor activity"/>
    <property type="evidence" value="ECO:0007669"/>
    <property type="project" value="InterPro"/>
</dbReference>
<dbReference type="InterPro" id="IPR015358">
    <property type="entry name" value="Tscrpt_reg_MerR_DNA-bd"/>
</dbReference>
<keyword evidence="8" id="KW-1185">Reference proteome</keyword>
<dbReference type="PROSITE" id="PS50937">
    <property type="entry name" value="HTH_MERR_2"/>
    <property type="match status" value="1"/>
</dbReference>
<dbReference type="AlphaFoldDB" id="A0A2S5TES9"/>
<dbReference type="CDD" id="cd01108">
    <property type="entry name" value="HTH_CueR"/>
    <property type="match status" value="1"/>
</dbReference>
<name>A0A2S5TES9_9GAMM</name>
<evidence type="ECO:0000259" key="6">
    <source>
        <dbReference type="PROSITE" id="PS50937"/>
    </source>
</evidence>
<evidence type="ECO:0000313" key="7">
    <source>
        <dbReference type="EMBL" id="PPE73475.1"/>
    </source>
</evidence>
<sequence length="148" mass="16827">MPRAKPSLENAEARSSGYHNIGQAAEATGVTAKMIRHYESLGLLSRVERTLSNYRIYTERDLHILRFIRRGRGLGFSMKEIEALLGLWQNSRRRSAEVRRLAAQHVEELDARIAEMQGMRDTLVHLIDACHGDHRPDCPILEDLGGPR</sequence>
<evidence type="ECO:0000256" key="1">
    <source>
        <dbReference type="ARBA" id="ARBA00004496"/>
    </source>
</evidence>
<dbReference type="RefSeq" id="WP_104230537.1">
    <property type="nucleotide sequence ID" value="NZ_PSNW01000006.1"/>
</dbReference>
<dbReference type="Pfam" id="PF00376">
    <property type="entry name" value="MerR"/>
    <property type="match status" value="1"/>
</dbReference>
<reference evidence="7 8" key="1">
    <citation type="submission" date="2018-02" db="EMBL/GenBank/DDBJ databases">
        <title>Genome sequencing of Solimonas sp. HR-BB.</title>
        <authorList>
            <person name="Lee Y."/>
            <person name="Jeon C.O."/>
        </authorList>
    </citation>
    <scope>NUCLEOTIDE SEQUENCE [LARGE SCALE GENOMIC DNA]</scope>
    <source>
        <strain evidence="7 8">HR-BB</strain>
    </source>
</reference>
<evidence type="ECO:0000256" key="5">
    <source>
        <dbReference type="ARBA" id="ARBA00023163"/>
    </source>
</evidence>
<dbReference type="PRINTS" id="PR00040">
    <property type="entry name" value="HTHMERR"/>
</dbReference>
<keyword evidence="5" id="KW-0804">Transcription</keyword>
<organism evidence="7 8">
    <name type="scientific">Solimonas fluminis</name>
    <dbReference type="NCBI Taxonomy" id="2086571"/>
    <lineage>
        <taxon>Bacteria</taxon>
        <taxon>Pseudomonadati</taxon>
        <taxon>Pseudomonadota</taxon>
        <taxon>Gammaproteobacteria</taxon>
        <taxon>Nevskiales</taxon>
        <taxon>Nevskiaceae</taxon>
        <taxon>Solimonas</taxon>
    </lineage>
</organism>
<keyword evidence="2" id="KW-0963">Cytoplasm</keyword>
<protein>
    <submittedName>
        <fullName evidence="7">Cu(I)-responsive transcriptional regulator</fullName>
    </submittedName>
</protein>
<keyword evidence="3" id="KW-0805">Transcription regulation</keyword>
<dbReference type="PANTHER" id="PTHR30204">
    <property type="entry name" value="REDOX-CYCLING DRUG-SENSING TRANSCRIPTIONAL ACTIVATOR SOXR"/>
    <property type="match status" value="1"/>
</dbReference>
<dbReference type="InterPro" id="IPR047057">
    <property type="entry name" value="MerR_fam"/>
</dbReference>
<dbReference type="GO" id="GO:0005507">
    <property type="term" value="F:copper ion binding"/>
    <property type="evidence" value="ECO:0007669"/>
    <property type="project" value="InterPro"/>
</dbReference>
<dbReference type="Pfam" id="PF09278">
    <property type="entry name" value="MerR-DNA-bind"/>
    <property type="match status" value="1"/>
</dbReference>
<evidence type="ECO:0000313" key="8">
    <source>
        <dbReference type="Proteomes" id="UP000238220"/>
    </source>
</evidence>
<dbReference type="InterPro" id="IPR009061">
    <property type="entry name" value="DNA-bd_dom_put_sf"/>
</dbReference>
<comment type="subcellular location">
    <subcellularLocation>
        <location evidence="1">Cytoplasm</location>
    </subcellularLocation>
</comment>
<dbReference type="InterPro" id="IPR000551">
    <property type="entry name" value="MerR-type_HTH_dom"/>
</dbReference>
<dbReference type="NCBIfam" id="TIGR02044">
    <property type="entry name" value="CueR"/>
    <property type="match status" value="1"/>
</dbReference>
<dbReference type="EMBL" id="PSNW01000006">
    <property type="protein sequence ID" value="PPE73475.1"/>
    <property type="molecule type" value="Genomic_DNA"/>
</dbReference>
<dbReference type="GO" id="GO:0003677">
    <property type="term" value="F:DNA binding"/>
    <property type="evidence" value="ECO:0007669"/>
    <property type="project" value="UniProtKB-KW"/>
</dbReference>
<dbReference type="SMART" id="SM00422">
    <property type="entry name" value="HTH_MERR"/>
    <property type="match status" value="1"/>
</dbReference>
<dbReference type="GO" id="GO:0045893">
    <property type="term" value="P:positive regulation of DNA-templated transcription"/>
    <property type="evidence" value="ECO:0007669"/>
    <property type="project" value="InterPro"/>
</dbReference>
<comment type="caution">
    <text evidence="7">The sequence shown here is derived from an EMBL/GenBank/DDBJ whole genome shotgun (WGS) entry which is preliminary data.</text>
</comment>
<dbReference type="PANTHER" id="PTHR30204:SF94">
    <property type="entry name" value="HEAVY METAL-DEPENDENT TRANSCRIPTIONAL REGULATOR HI_0293-RELATED"/>
    <property type="match status" value="1"/>
</dbReference>
<evidence type="ECO:0000256" key="2">
    <source>
        <dbReference type="ARBA" id="ARBA00022490"/>
    </source>
</evidence>
<dbReference type="GO" id="GO:0005737">
    <property type="term" value="C:cytoplasm"/>
    <property type="evidence" value="ECO:0007669"/>
    <property type="project" value="UniProtKB-SubCell"/>
</dbReference>
<feature type="domain" description="HTH merR-type" evidence="6">
    <location>
        <begin position="18"/>
        <end position="87"/>
    </location>
</feature>
<accession>A0A2S5TES9</accession>
<dbReference type="Proteomes" id="UP000238220">
    <property type="component" value="Unassembled WGS sequence"/>
</dbReference>
<proteinExistence type="predicted"/>
<dbReference type="SUPFAM" id="SSF46955">
    <property type="entry name" value="Putative DNA-binding domain"/>
    <property type="match status" value="1"/>
</dbReference>
<dbReference type="PROSITE" id="PS00552">
    <property type="entry name" value="HTH_MERR_1"/>
    <property type="match status" value="1"/>
</dbReference>
<evidence type="ECO:0000256" key="3">
    <source>
        <dbReference type="ARBA" id="ARBA00023015"/>
    </source>
</evidence>
<dbReference type="OrthoDB" id="9808480at2"/>
<keyword evidence="4" id="KW-0238">DNA-binding</keyword>
<dbReference type="Gene3D" id="1.10.1660.10">
    <property type="match status" value="1"/>
</dbReference>